<feature type="region of interest" description="Disordered" evidence="1">
    <location>
        <begin position="1"/>
        <end position="49"/>
    </location>
</feature>
<feature type="region of interest" description="Disordered" evidence="1">
    <location>
        <begin position="156"/>
        <end position="248"/>
    </location>
</feature>
<evidence type="ECO:0000313" key="3">
    <source>
        <dbReference type="Proteomes" id="UP000589036"/>
    </source>
</evidence>
<evidence type="ECO:0000256" key="1">
    <source>
        <dbReference type="SAM" id="MobiDB-lite"/>
    </source>
</evidence>
<feature type="compositionally biased region" description="Low complexity" evidence="1">
    <location>
        <begin position="223"/>
        <end position="235"/>
    </location>
</feature>
<feature type="compositionally biased region" description="Low complexity" evidence="1">
    <location>
        <begin position="15"/>
        <end position="49"/>
    </location>
</feature>
<keyword evidence="3" id="KW-1185">Reference proteome</keyword>
<gene>
    <name evidence="2" type="ORF">HDA32_004938</name>
</gene>
<reference evidence="2 3" key="1">
    <citation type="submission" date="2020-07" db="EMBL/GenBank/DDBJ databases">
        <title>Sequencing the genomes of 1000 actinobacteria strains.</title>
        <authorList>
            <person name="Klenk H.-P."/>
        </authorList>
    </citation>
    <scope>NUCLEOTIDE SEQUENCE [LARGE SCALE GENOMIC DNA]</scope>
    <source>
        <strain evidence="2 3">CXB654</strain>
    </source>
</reference>
<protein>
    <submittedName>
        <fullName evidence="2">Uncharacterized protein</fullName>
    </submittedName>
</protein>
<feature type="region of interest" description="Disordered" evidence="1">
    <location>
        <begin position="272"/>
        <end position="297"/>
    </location>
</feature>
<dbReference type="EMBL" id="JACCCC010000001">
    <property type="protein sequence ID" value="NYE49818.1"/>
    <property type="molecule type" value="Genomic_DNA"/>
</dbReference>
<proteinExistence type="predicted"/>
<dbReference type="Proteomes" id="UP000589036">
    <property type="component" value="Unassembled WGS sequence"/>
</dbReference>
<feature type="compositionally biased region" description="Low complexity" evidence="1">
    <location>
        <begin position="347"/>
        <end position="368"/>
    </location>
</feature>
<name>A0A852U0T4_9ACTN</name>
<organism evidence="2 3">
    <name type="scientific">Spinactinospora alkalitolerans</name>
    <dbReference type="NCBI Taxonomy" id="687207"/>
    <lineage>
        <taxon>Bacteria</taxon>
        <taxon>Bacillati</taxon>
        <taxon>Actinomycetota</taxon>
        <taxon>Actinomycetes</taxon>
        <taxon>Streptosporangiales</taxon>
        <taxon>Nocardiopsidaceae</taxon>
        <taxon>Spinactinospora</taxon>
    </lineage>
</organism>
<sequence>MAAEAASAGRRRRGLPSGRPYPDGAAARPWAAPAADAARRGPAVPAVPGSPAAAVARVLGRARRGAAGVAAGPAAGGRVAGGRIGGRVAAGRIGGLAWGAVRRWAGWRRGVAPAVVLAEAAARPWAAPAGVAAGGRGPAVRGGPVDPVVPAAVAAADPGRSRGAGPAEGAARPKGRSTRRRPAGDPTARGAGNRAGAHRPREGRPAAEESAAEPARSPPPTPGSRALEAAAAARSGRGRRRVARSDAVRWENSGGCPWAAVAILLRVPSGRGGPPVPGRTGPRPWERAAGRPGRPGTGEKAIDRALPWFPAIVLRSVASVGGARDRCPGADSVGGRRAPGVRRPRARAAAGPLAPARGLRPRTAAVAA</sequence>
<comment type="caution">
    <text evidence="2">The sequence shown here is derived from an EMBL/GenBank/DDBJ whole genome shotgun (WGS) entry which is preliminary data.</text>
</comment>
<accession>A0A852U0T4</accession>
<feature type="region of interest" description="Disordered" evidence="1">
    <location>
        <begin position="323"/>
        <end position="368"/>
    </location>
</feature>
<feature type="compositionally biased region" description="Low complexity" evidence="1">
    <location>
        <begin position="156"/>
        <end position="172"/>
    </location>
</feature>
<dbReference type="AlphaFoldDB" id="A0A852U0T4"/>
<evidence type="ECO:0000313" key="2">
    <source>
        <dbReference type="EMBL" id="NYE49818.1"/>
    </source>
</evidence>